<name>A0A8S1TDF7_9CILI</name>
<dbReference type="AlphaFoldDB" id="A0A8S1TDF7"/>
<accession>A0A8S1TDF7</accession>
<dbReference type="EMBL" id="CAJJDO010000019">
    <property type="protein sequence ID" value="CAD8149827.1"/>
    <property type="molecule type" value="Genomic_DNA"/>
</dbReference>
<dbReference type="Proteomes" id="UP000689195">
    <property type="component" value="Unassembled WGS sequence"/>
</dbReference>
<keyword evidence="2" id="KW-1185">Reference proteome</keyword>
<comment type="caution">
    <text evidence="1">The sequence shown here is derived from an EMBL/GenBank/DDBJ whole genome shotgun (WGS) entry which is preliminary data.</text>
</comment>
<reference evidence="1" key="1">
    <citation type="submission" date="2021-01" db="EMBL/GenBank/DDBJ databases">
        <authorList>
            <consortium name="Genoscope - CEA"/>
            <person name="William W."/>
        </authorList>
    </citation>
    <scope>NUCLEOTIDE SEQUENCE</scope>
</reference>
<evidence type="ECO:0000313" key="1">
    <source>
        <dbReference type="EMBL" id="CAD8149827.1"/>
    </source>
</evidence>
<proteinExistence type="predicted"/>
<protein>
    <submittedName>
        <fullName evidence="1">Uncharacterized protein</fullName>
    </submittedName>
</protein>
<organism evidence="1 2">
    <name type="scientific">Paramecium pentaurelia</name>
    <dbReference type="NCBI Taxonomy" id="43138"/>
    <lineage>
        <taxon>Eukaryota</taxon>
        <taxon>Sar</taxon>
        <taxon>Alveolata</taxon>
        <taxon>Ciliophora</taxon>
        <taxon>Intramacronucleata</taxon>
        <taxon>Oligohymenophorea</taxon>
        <taxon>Peniculida</taxon>
        <taxon>Parameciidae</taxon>
        <taxon>Paramecium</taxon>
    </lineage>
</organism>
<gene>
    <name evidence="1" type="ORF">PPENT_87.1.T0190329</name>
</gene>
<evidence type="ECO:0000313" key="2">
    <source>
        <dbReference type="Proteomes" id="UP000689195"/>
    </source>
</evidence>
<sequence length="71" mass="8927">MLTYYQEFLEKGKNYSLITKKFFINFKKKTKIYLKEFVNQKFDQKRRKCKQKFLFVYKKYKAIEYSLLKIS</sequence>